<feature type="compositionally biased region" description="Basic and acidic residues" evidence="4">
    <location>
        <begin position="560"/>
        <end position="571"/>
    </location>
</feature>
<evidence type="ECO:0000256" key="3">
    <source>
        <dbReference type="ARBA" id="ARBA00022991"/>
    </source>
</evidence>
<dbReference type="AlphaFoldDB" id="A0A168CGU9"/>
<evidence type="ECO:0000313" key="6">
    <source>
        <dbReference type="EMBL" id="KZZ96581.1"/>
    </source>
</evidence>
<proteinExistence type="predicted"/>
<dbReference type="CDD" id="cd00130">
    <property type="entry name" value="PAS"/>
    <property type="match status" value="1"/>
</dbReference>
<name>A0A168CGU9_9HYPO</name>
<feature type="region of interest" description="Disordered" evidence="4">
    <location>
        <begin position="645"/>
        <end position="692"/>
    </location>
</feature>
<dbReference type="PANTHER" id="PTHR47429">
    <property type="entry name" value="PROTEIN TWIN LOV 1"/>
    <property type="match status" value="1"/>
</dbReference>
<keyword evidence="1" id="KW-0285">Flavoprotein</keyword>
<evidence type="ECO:0000256" key="4">
    <source>
        <dbReference type="SAM" id="MobiDB-lite"/>
    </source>
</evidence>
<keyword evidence="2" id="KW-0288">FMN</keyword>
<dbReference type="GO" id="GO:0005634">
    <property type="term" value="C:nucleus"/>
    <property type="evidence" value="ECO:0007669"/>
    <property type="project" value="TreeGrafter"/>
</dbReference>
<feature type="domain" description="PAC" evidence="5">
    <location>
        <begin position="297"/>
        <end position="350"/>
    </location>
</feature>
<evidence type="ECO:0000259" key="5">
    <source>
        <dbReference type="PROSITE" id="PS50113"/>
    </source>
</evidence>
<reference evidence="6 7" key="1">
    <citation type="journal article" date="2016" name="Genome Biol. Evol.">
        <title>Divergent and convergent evolution of fungal pathogenicity.</title>
        <authorList>
            <person name="Shang Y."/>
            <person name="Xiao G."/>
            <person name="Zheng P."/>
            <person name="Cen K."/>
            <person name="Zhan S."/>
            <person name="Wang C."/>
        </authorList>
    </citation>
    <scope>NUCLEOTIDE SEQUENCE [LARGE SCALE GENOMIC DNA]</scope>
    <source>
        <strain evidence="6 7">RCEF 2490</strain>
    </source>
</reference>
<feature type="region of interest" description="Disordered" evidence="4">
    <location>
        <begin position="548"/>
        <end position="587"/>
    </location>
</feature>
<evidence type="ECO:0000313" key="7">
    <source>
        <dbReference type="Proteomes" id="UP000078544"/>
    </source>
</evidence>
<dbReference type="Gene3D" id="3.30.450.20">
    <property type="entry name" value="PAS domain"/>
    <property type="match status" value="1"/>
</dbReference>
<dbReference type="SUPFAM" id="SSF55785">
    <property type="entry name" value="PYP-like sensor domain (PAS domain)"/>
    <property type="match status" value="1"/>
</dbReference>
<dbReference type="Proteomes" id="UP000078544">
    <property type="component" value="Unassembled WGS sequence"/>
</dbReference>
<comment type="caution">
    <text evidence="6">The sequence shown here is derived from an EMBL/GenBank/DDBJ whole genome shotgun (WGS) entry which is preliminary data.</text>
</comment>
<dbReference type="PROSITE" id="PS50113">
    <property type="entry name" value="PAC"/>
    <property type="match status" value="1"/>
</dbReference>
<keyword evidence="7" id="KW-1185">Reference proteome</keyword>
<dbReference type="STRING" id="1081109.A0A168CGU9"/>
<keyword evidence="3" id="KW-0157">Chromophore</keyword>
<dbReference type="PANTHER" id="PTHR47429:SF9">
    <property type="entry name" value="PAS DOMAIN-CONTAINING PROTEIN"/>
    <property type="match status" value="1"/>
</dbReference>
<organism evidence="6 7">
    <name type="scientific">Moelleriella libera RCEF 2490</name>
    <dbReference type="NCBI Taxonomy" id="1081109"/>
    <lineage>
        <taxon>Eukaryota</taxon>
        <taxon>Fungi</taxon>
        <taxon>Dikarya</taxon>
        <taxon>Ascomycota</taxon>
        <taxon>Pezizomycotina</taxon>
        <taxon>Sordariomycetes</taxon>
        <taxon>Hypocreomycetidae</taxon>
        <taxon>Hypocreales</taxon>
        <taxon>Clavicipitaceae</taxon>
        <taxon>Moelleriella</taxon>
    </lineage>
</organism>
<dbReference type="Pfam" id="PF13426">
    <property type="entry name" value="PAS_9"/>
    <property type="match status" value="1"/>
</dbReference>
<dbReference type="OrthoDB" id="447251at2759"/>
<evidence type="ECO:0000256" key="1">
    <source>
        <dbReference type="ARBA" id="ARBA00022630"/>
    </source>
</evidence>
<gene>
    <name evidence="6" type="ORF">AAL_03810</name>
</gene>
<dbReference type="InterPro" id="IPR035965">
    <property type="entry name" value="PAS-like_dom_sf"/>
</dbReference>
<feature type="region of interest" description="Disordered" evidence="4">
    <location>
        <begin position="1"/>
        <end position="55"/>
    </location>
</feature>
<feature type="region of interest" description="Disordered" evidence="4">
    <location>
        <begin position="716"/>
        <end position="786"/>
    </location>
</feature>
<dbReference type="EMBL" id="AZGY01000007">
    <property type="protein sequence ID" value="KZZ96581.1"/>
    <property type="molecule type" value="Genomic_DNA"/>
</dbReference>
<dbReference type="InterPro" id="IPR000014">
    <property type="entry name" value="PAS"/>
</dbReference>
<evidence type="ECO:0000256" key="2">
    <source>
        <dbReference type="ARBA" id="ARBA00022643"/>
    </source>
</evidence>
<dbReference type="InterPro" id="IPR000700">
    <property type="entry name" value="PAS-assoc_C"/>
</dbReference>
<protein>
    <submittedName>
        <fullName evidence="6">PAS-associated</fullName>
    </submittedName>
</protein>
<sequence>MDQANAPMAVPPLSPAGSSSHSEPSLDELDFSVKPLPLPPSSKRSSRNGHEDKRLPALQIAQGQLDGLDPITEEDLDPGSFDLVLPAEQDDTSSLKHILERRSELLFSNRHMQSILDDSAQLHRFSGFLHRHRPASVPLLTYFLNALKALRAIEYSNAVLRQLGPLSDFNFTQDFYQAQRTANPELQDKANAAFDILAREDLPMYITHAWIQTVSMSIKHRIMGIPSNASEGLAEVFCLTDPSRHDNPIVFMSEEFNRTTQYGVDYVIGRNCRFLQGPYSNPFSISRIREKVEAGVEHYETFLNYRRDGSPFMNLVMVAPLYDSRGNIRYFIGAQVDVSGLAMSCYDLGSLRRLVDEDSRADSGKPDPSPPKTEFAQLAEILEPHELDVIREHGGEMHRLPLQAESGLRLDERITTRPRGNSVHEEARHTRTGSRNRVVLGQSGSEETAATRQQRGLQDLPTTAATLAPSHNGRLTGVYENYLLVRPYPSLRISTSPSMRVPGILQSPLLDRIGGSMQMREQLIDAFASGQSVTAKVKWLTVSHKAAASHQRRRWPNNTQRDHPLDAHLDSLDDMDSSPEAAESAGRSRWIHCTPLLGSNAKVGVWMIVIVDDEAEPDYLDTRRIPAPRGVSSRLEALPSKLSAKNYHQTDAASHSGEALNDSRPRMRPRKSSDTLGSSRPSSPGKPPEESMTQIIHKQTSSSSLRTPAPTSKVLAAPARFSNPETPSGAALPPRSAPAPDDQPRQNGIHGHPSENHFDPVMVRPPRPLRIGSPAHTQGKSHREAIVRVPSVIRETSSSPPQQYQDGETCSVGSHNSAFTVRIDEAI</sequence>
<accession>A0A168CGU9</accession>